<sequence>KNRSGHPSTSTDDEQGRPVKALVLKNRRMSIRELAAEVGILKTQCYVF</sequence>
<evidence type="ECO:0008006" key="3">
    <source>
        <dbReference type="Google" id="ProtNLM"/>
    </source>
</evidence>
<dbReference type="EMBL" id="GL452434">
    <property type="protein sequence ID" value="EFN77234.1"/>
    <property type="molecule type" value="Genomic_DNA"/>
</dbReference>
<organism evidence="2">
    <name type="scientific">Harpegnathos saltator</name>
    <name type="common">Jerdon's jumping ant</name>
    <dbReference type="NCBI Taxonomy" id="610380"/>
    <lineage>
        <taxon>Eukaryota</taxon>
        <taxon>Metazoa</taxon>
        <taxon>Ecdysozoa</taxon>
        <taxon>Arthropoda</taxon>
        <taxon>Hexapoda</taxon>
        <taxon>Insecta</taxon>
        <taxon>Pterygota</taxon>
        <taxon>Neoptera</taxon>
        <taxon>Endopterygota</taxon>
        <taxon>Hymenoptera</taxon>
        <taxon>Apocrita</taxon>
        <taxon>Aculeata</taxon>
        <taxon>Formicoidea</taxon>
        <taxon>Formicidae</taxon>
        <taxon>Ponerinae</taxon>
        <taxon>Ponerini</taxon>
        <taxon>Harpegnathos</taxon>
    </lineage>
</organism>
<accession>E2C4A1</accession>
<keyword evidence="2" id="KW-1185">Reference proteome</keyword>
<reference evidence="1 2" key="1">
    <citation type="journal article" date="2010" name="Science">
        <title>Genomic comparison of the ants Camponotus floridanus and Harpegnathos saltator.</title>
        <authorList>
            <person name="Bonasio R."/>
            <person name="Zhang G."/>
            <person name="Ye C."/>
            <person name="Mutti N.S."/>
            <person name="Fang X."/>
            <person name="Qin N."/>
            <person name="Donahue G."/>
            <person name="Yang P."/>
            <person name="Li Q."/>
            <person name="Li C."/>
            <person name="Zhang P."/>
            <person name="Huang Z."/>
            <person name="Berger S.L."/>
            <person name="Reinberg D."/>
            <person name="Wang J."/>
            <person name="Liebig J."/>
        </authorList>
    </citation>
    <scope>NUCLEOTIDE SEQUENCE [LARGE SCALE GENOMIC DNA]</scope>
    <source>
        <strain evidence="1 2">R22 G/1</strain>
    </source>
</reference>
<dbReference type="AlphaFoldDB" id="E2C4A1"/>
<evidence type="ECO:0000313" key="1">
    <source>
        <dbReference type="EMBL" id="EFN77234.1"/>
    </source>
</evidence>
<name>E2C4A1_HARSA</name>
<evidence type="ECO:0000313" key="2">
    <source>
        <dbReference type="Proteomes" id="UP000008237"/>
    </source>
</evidence>
<proteinExistence type="predicted"/>
<dbReference type="InParanoid" id="E2C4A1"/>
<gene>
    <name evidence="1" type="ORF">EAI_05912</name>
</gene>
<protein>
    <recommendedName>
        <fullName evidence="3">HTH psq-type domain-containing protein</fullName>
    </recommendedName>
</protein>
<feature type="non-terminal residue" evidence="1">
    <location>
        <position position="48"/>
    </location>
</feature>
<dbReference type="Proteomes" id="UP000008237">
    <property type="component" value="Unassembled WGS sequence"/>
</dbReference>
<feature type="non-terminal residue" evidence="1">
    <location>
        <position position="1"/>
    </location>
</feature>